<dbReference type="KEGG" id="mbe:MBM_04056"/>
<sequence>MPPQTSEALIALNYYGRYTTKKEYDRAFQEARDWALEDMETDNERVKRPKSECAATSARIFGIKEPALRKAVYRAKKKKRNLITIRARINHLRAFKDWLRRNPDLYTIKTKPIERVRLESHTEEEIKKWFEELQKDIVLYNINIPKKLLNMDESGARVRCPPRETVIVLKEVKEMYTSSLNNRKSITIIETIRANGKKTLPLYIITPSKKIIENWITDELTRKRSILNEENDKDNLELPALRPFRLEDLWTTTAKINLLRTQDPTQFSDDTKELFKITMKQASIELQKAHLTSMEHINLQEKIREDRKRKRTSRKSIYKRGSSTATSDLKERIQIRTEAERVAALRKAKKTLQAAINKHNKLLKEQGIAARRANRAKRDRVQLAITRNSLLAPEDLILDRELDKALTTIEDARSTREGHLELFYIVLQLEAELKRETKSYIDFLELDLLIKTNNSRVEQLNHDEFRESSPIKSIL</sequence>
<dbReference type="HOGENOM" id="CLU_575009_0_0_1"/>
<organism evidence="2 3">
    <name type="scientific">Marssonina brunnea f. sp. multigermtubi (strain MB_m1)</name>
    <name type="common">Marssonina leaf spot fungus</name>
    <dbReference type="NCBI Taxonomy" id="1072389"/>
    <lineage>
        <taxon>Eukaryota</taxon>
        <taxon>Fungi</taxon>
        <taxon>Dikarya</taxon>
        <taxon>Ascomycota</taxon>
        <taxon>Pezizomycotina</taxon>
        <taxon>Leotiomycetes</taxon>
        <taxon>Helotiales</taxon>
        <taxon>Drepanopezizaceae</taxon>
        <taxon>Drepanopeziza</taxon>
    </lineage>
</organism>
<accession>K1WYN5</accession>
<dbReference type="InParanoid" id="K1WYN5"/>
<dbReference type="OrthoDB" id="3562866at2759"/>
<feature type="compositionally biased region" description="Basic residues" evidence="1">
    <location>
        <begin position="307"/>
        <end position="318"/>
    </location>
</feature>
<keyword evidence="3" id="KW-1185">Reference proteome</keyword>
<evidence type="ECO:0000313" key="3">
    <source>
        <dbReference type="Proteomes" id="UP000006753"/>
    </source>
</evidence>
<evidence type="ECO:0000256" key="1">
    <source>
        <dbReference type="SAM" id="MobiDB-lite"/>
    </source>
</evidence>
<protein>
    <submittedName>
        <fullName evidence="2">Multidrug resistance protein fnx1</fullName>
    </submittedName>
</protein>
<reference evidence="2 3" key="1">
    <citation type="journal article" date="2012" name="BMC Genomics">
        <title>Sequencing the genome of Marssonina brunnea reveals fungus-poplar co-evolution.</title>
        <authorList>
            <person name="Zhu S."/>
            <person name="Cao Y.-Z."/>
            <person name="Jiang C."/>
            <person name="Tan B.-Y."/>
            <person name="Wang Z."/>
            <person name="Feng S."/>
            <person name="Zhang L."/>
            <person name="Su X.-H."/>
            <person name="Brejova B."/>
            <person name="Vinar T."/>
            <person name="Xu M."/>
            <person name="Wang M.-X."/>
            <person name="Zhang S.-G."/>
            <person name="Huang M.-R."/>
            <person name="Wu R."/>
            <person name="Zhou Y."/>
        </authorList>
    </citation>
    <scope>NUCLEOTIDE SEQUENCE [LARGE SCALE GENOMIC DNA]</scope>
    <source>
        <strain evidence="2 3">MB_m1</strain>
    </source>
</reference>
<dbReference type="EMBL" id="JH921435">
    <property type="protein sequence ID" value="EKD17687.1"/>
    <property type="molecule type" value="Genomic_DNA"/>
</dbReference>
<gene>
    <name evidence="2" type="ORF">MBM_04056</name>
</gene>
<dbReference type="AlphaFoldDB" id="K1WYN5"/>
<feature type="region of interest" description="Disordered" evidence="1">
    <location>
        <begin position="305"/>
        <end position="325"/>
    </location>
</feature>
<proteinExistence type="predicted"/>
<name>K1WYN5_MARBU</name>
<dbReference type="Proteomes" id="UP000006753">
    <property type="component" value="Unassembled WGS sequence"/>
</dbReference>
<evidence type="ECO:0000313" key="2">
    <source>
        <dbReference type="EMBL" id="EKD17687.1"/>
    </source>
</evidence>